<dbReference type="RefSeq" id="WP_210207681.1">
    <property type="nucleotide sequence ID" value="NZ_NPEU01000429.1"/>
</dbReference>
<comment type="caution">
    <text evidence="2">The sequence shown here is derived from an EMBL/GenBank/DDBJ whole genome shotgun (WGS) entry which is preliminary data.</text>
</comment>
<dbReference type="EMBL" id="NPEU01000429">
    <property type="protein sequence ID" value="RAI32388.1"/>
    <property type="molecule type" value="Genomic_DNA"/>
</dbReference>
<feature type="coiled-coil region" evidence="1">
    <location>
        <begin position="48"/>
        <end position="89"/>
    </location>
</feature>
<organism evidence="2 3">
    <name type="scientific">Rhodoplanes elegans</name>
    <dbReference type="NCBI Taxonomy" id="29408"/>
    <lineage>
        <taxon>Bacteria</taxon>
        <taxon>Pseudomonadati</taxon>
        <taxon>Pseudomonadota</taxon>
        <taxon>Alphaproteobacteria</taxon>
        <taxon>Hyphomicrobiales</taxon>
        <taxon>Nitrobacteraceae</taxon>
        <taxon>Rhodoplanes</taxon>
    </lineage>
</organism>
<gene>
    <name evidence="2" type="ORF">CH338_24250</name>
</gene>
<keyword evidence="1" id="KW-0175">Coiled coil</keyword>
<proteinExistence type="predicted"/>
<reference evidence="2 3" key="1">
    <citation type="submission" date="2017-07" db="EMBL/GenBank/DDBJ databases">
        <title>Draft Genome Sequences of Select Purple Nonsulfur Bacteria.</title>
        <authorList>
            <person name="Lasarre B."/>
            <person name="Mckinlay J.B."/>
        </authorList>
    </citation>
    <scope>NUCLEOTIDE SEQUENCE [LARGE SCALE GENOMIC DNA]</scope>
    <source>
        <strain evidence="2 3">DSM 11907</strain>
    </source>
</reference>
<evidence type="ECO:0000313" key="3">
    <source>
        <dbReference type="Proteomes" id="UP000248863"/>
    </source>
</evidence>
<protein>
    <submittedName>
        <fullName evidence="2">Uncharacterized protein</fullName>
    </submittedName>
</protein>
<sequence>MSPAAIIAWVVAGGWRKLAAGAAVLAAGWLAWAIWDAGYQTAEQACDAAAAKAEVARLKTQLGAAKNLAESAQATARRLQEQDATAQERHR</sequence>
<dbReference type="AlphaFoldDB" id="A0A327KAR5"/>
<keyword evidence="3" id="KW-1185">Reference proteome</keyword>
<accession>A0A327KAR5</accession>
<name>A0A327KAR5_9BRAD</name>
<evidence type="ECO:0000313" key="2">
    <source>
        <dbReference type="EMBL" id="RAI32388.1"/>
    </source>
</evidence>
<evidence type="ECO:0000256" key="1">
    <source>
        <dbReference type="SAM" id="Coils"/>
    </source>
</evidence>
<dbReference type="Proteomes" id="UP000248863">
    <property type="component" value="Unassembled WGS sequence"/>
</dbReference>
<feature type="non-terminal residue" evidence="2">
    <location>
        <position position="91"/>
    </location>
</feature>